<name>A0ABR7F780_9FIRM</name>
<keyword evidence="7" id="KW-1185">Reference proteome</keyword>
<evidence type="ECO:0000313" key="6">
    <source>
        <dbReference type="EMBL" id="MBC5671070.1"/>
    </source>
</evidence>
<sequence length="275" mass="31263">MLTVNDLCKRYSSGVWKKSYTQAVAHVSFHIEKGKVLGIVGESGSGKSTIAQCITRLVEPSSGEIIFRGEEITRMKAGKLNKYRRNMQMIFQDPDSALDPKMTISESLEEALKLNQCHYSAEERKRKTDELIALVGLNAEHKNRYPHQLSGGQNQRVVLARALSFDPELLIADEPTASLDVSVQAQILTLLKTIQREKELTMLLISHDMEIVRRVCDEVIVMYRGEAVEKGRVESVFGNPQHVYTRLLLDCNEENVKKWIDYKKEKGKRGNKNEE</sequence>
<dbReference type="Proteomes" id="UP000654573">
    <property type="component" value="Unassembled WGS sequence"/>
</dbReference>
<reference evidence="6 7" key="1">
    <citation type="submission" date="2020-08" db="EMBL/GenBank/DDBJ databases">
        <title>Genome public.</title>
        <authorList>
            <person name="Liu C."/>
            <person name="Sun Q."/>
        </authorList>
    </citation>
    <scope>NUCLEOTIDE SEQUENCE [LARGE SCALE GENOMIC DNA]</scope>
    <source>
        <strain evidence="6 7">NSJ-34</strain>
    </source>
</reference>
<dbReference type="SMART" id="SM00382">
    <property type="entry name" value="AAA"/>
    <property type="match status" value="1"/>
</dbReference>
<keyword evidence="3" id="KW-0547">Nucleotide-binding</keyword>
<dbReference type="GO" id="GO:0005524">
    <property type="term" value="F:ATP binding"/>
    <property type="evidence" value="ECO:0007669"/>
    <property type="project" value="UniProtKB-KW"/>
</dbReference>
<dbReference type="PANTHER" id="PTHR43776:SF7">
    <property type="entry name" value="D,D-DIPEPTIDE TRANSPORT ATP-BINDING PROTEIN DDPF-RELATED"/>
    <property type="match status" value="1"/>
</dbReference>
<dbReference type="InterPro" id="IPR050319">
    <property type="entry name" value="ABC_transp_ATP-bind"/>
</dbReference>
<dbReference type="SUPFAM" id="SSF52540">
    <property type="entry name" value="P-loop containing nucleoside triphosphate hydrolases"/>
    <property type="match status" value="1"/>
</dbReference>
<gene>
    <name evidence="6" type="ORF">H8S76_02330</name>
</gene>
<dbReference type="Gene3D" id="3.40.50.300">
    <property type="entry name" value="P-loop containing nucleotide triphosphate hydrolases"/>
    <property type="match status" value="1"/>
</dbReference>
<evidence type="ECO:0000256" key="1">
    <source>
        <dbReference type="ARBA" id="ARBA00005417"/>
    </source>
</evidence>
<keyword evidence="4 6" id="KW-0067">ATP-binding</keyword>
<evidence type="ECO:0000256" key="2">
    <source>
        <dbReference type="ARBA" id="ARBA00022448"/>
    </source>
</evidence>
<comment type="similarity">
    <text evidence="1">Belongs to the ABC transporter superfamily.</text>
</comment>
<evidence type="ECO:0000259" key="5">
    <source>
        <dbReference type="PROSITE" id="PS50893"/>
    </source>
</evidence>
<feature type="domain" description="ABC transporter" evidence="5">
    <location>
        <begin position="2"/>
        <end position="249"/>
    </location>
</feature>
<dbReference type="InterPro" id="IPR003439">
    <property type="entry name" value="ABC_transporter-like_ATP-bd"/>
</dbReference>
<dbReference type="PROSITE" id="PS50893">
    <property type="entry name" value="ABC_TRANSPORTER_2"/>
    <property type="match status" value="1"/>
</dbReference>
<dbReference type="Pfam" id="PF00005">
    <property type="entry name" value="ABC_tran"/>
    <property type="match status" value="1"/>
</dbReference>
<dbReference type="CDD" id="cd03257">
    <property type="entry name" value="ABC_NikE_OppD_transporters"/>
    <property type="match status" value="1"/>
</dbReference>
<proteinExistence type="inferred from homology"/>
<keyword evidence="2" id="KW-0813">Transport</keyword>
<dbReference type="PANTHER" id="PTHR43776">
    <property type="entry name" value="TRANSPORT ATP-BINDING PROTEIN"/>
    <property type="match status" value="1"/>
</dbReference>
<dbReference type="InterPro" id="IPR003593">
    <property type="entry name" value="AAA+_ATPase"/>
</dbReference>
<protein>
    <submittedName>
        <fullName evidence="6">ABC transporter ATP-binding protein</fullName>
    </submittedName>
</protein>
<organism evidence="6 7">
    <name type="scientific">Blautia celeris</name>
    <dbReference type="NCBI Taxonomy" id="2763026"/>
    <lineage>
        <taxon>Bacteria</taxon>
        <taxon>Bacillati</taxon>
        <taxon>Bacillota</taxon>
        <taxon>Clostridia</taxon>
        <taxon>Lachnospirales</taxon>
        <taxon>Lachnospiraceae</taxon>
        <taxon>Blautia</taxon>
    </lineage>
</organism>
<evidence type="ECO:0000313" key="7">
    <source>
        <dbReference type="Proteomes" id="UP000654573"/>
    </source>
</evidence>
<comment type="caution">
    <text evidence="6">The sequence shown here is derived from an EMBL/GenBank/DDBJ whole genome shotgun (WGS) entry which is preliminary data.</text>
</comment>
<evidence type="ECO:0000256" key="4">
    <source>
        <dbReference type="ARBA" id="ARBA00022840"/>
    </source>
</evidence>
<dbReference type="EMBL" id="JACOOU010000001">
    <property type="protein sequence ID" value="MBC5671070.1"/>
    <property type="molecule type" value="Genomic_DNA"/>
</dbReference>
<dbReference type="InterPro" id="IPR027417">
    <property type="entry name" value="P-loop_NTPase"/>
</dbReference>
<evidence type="ECO:0000256" key="3">
    <source>
        <dbReference type="ARBA" id="ARBA00022741"/>
    </source>
</evidence>
<accession>A0ABR7F780</accession>
<dbReference type="RefSeq" id="WP_118593878.1">
    <property type="nucleotide sequence ID" value="NZ_JACOOU010000001.1"/>
</dbReference>